<dbReference type="OrthoDB" id="9931107at2"/>
<reference evidence="1 2" key="1">
    <citation type="submission" date="2013-03" db="EMBL/GenBank/DDBJ databases">
        <title>Whole genome shotgun sequencing of Clostridium sartagoforme AAU1.</title>
        <authorList>
            <person name="Joshi C.G."/>
            <person name="Duggirala S.M."/>
            <person name="Nathani N.M."/>
            <person name="Bhatt V.D."/>
            <person name="Patel A.K."/>
            <person name="Pandya P.R."/>
            <person name="KaPatel J.A."/>
        </authorList>
    </citation>
    <scope>NUCLEOTIDE SEQUENCE [LARGE SCALE GENOMIC DNA]</scope>
    <source>
        <strain evidence="1 2">AAU1</strain>
    </source>
</reference>
<dbReference type="AlphaFoldDB" id="R9BTT2"/>
<organism evidence="1 2">
    <name type="scientific">Clostridium sartagoforme AAU1</name>
    <dbReference type="NCBI Taxonomy" id="1202534"/>
    <lineage>
        <taxon>Bacteria</taxon>
        <taxon>Bacillati</taxon>
        <taxon>Bacillota</taxon>
        <taxon>Clostridia</taxon>
        <taxon>Eubacteriales</taxon>
        <taxon>Clostridiaceae</taxon>
        <taxon>Clostridium</taxon>
    </lineage>
</organism>
<gene>
    <name evidence="1" type="ORF">A500_17270</name>
</gene>
<dbReference type="EMBL" id="ASRV01000205">
    <property type="protein sequence ID" value="EOR20407.1"/>
    <property type="molecule type" value="Genomic_DNA"/>
</dbReference>
<keyword evidence="2" id="KW-1185">Reference proteome</keyword>
<dbReference type="Proteomes" id="UP000013988">
    <property type="component" value="Unassembled WGS sequence"/>
</dbReference>
<name>R9BTT2_9CLOT</name>
<proteinExistence type="predicted"/>
<accession>R9BTT2</accession>
<sequence>MQTLKNFTIACKVKDLKKELKKVLERSVFMSNFSLPDLSYDYYYQFDDEKEIGICDHCHDSITSNHDAYKFEDDLIHSDCLYDYMQKFKI</sequence>
<evidence type="ECO:0000313" key="1">
    <source>
        <dbReference type="EMBL" id="EOR20407.1"/>
    </source>
</evidence>
<comment type="caution">
    <text evidence="1">The sequence shown here is derived from an EMBL/GenBank/DDBJ whole genome shotgun (WGS) entry which is preliminary data.</text>
</comment>
<dbReference type="PATRIC" id="fig|1202534.3.peg.3438"/>
<dbReference type="RefSeq" id="WP_016208686.1">
    <property type="nucleotide sequence ID" value="NZ_ASRV01000205.1"/>
</dbReference>
<evidence type="ECO:0000313" key="2">
    <source>
        <dbReference type="Proteomes" id="UP000013988"/>
    </source>
</evidence>
<protein>
    <submittedName>
        <fullName evidence="1">Uncharacterized protein</fullName>
    </submittedName>
</protein>